<dbReference type="Pfam" id="PF10543">
    <property type="entry name" value="ORF6N"/>
    <property type="match status" value="1"/>
</dbReference>
<sequence>MLDSDLTDLYGTTTKRLNEQVRRNIARFPEDFMFQLNEEEWESISTGGKH</sequence>
<keyword evidence="3" id="KW-1185">Reference proteome</keyword>
<dbReference type="Proteomes" id="UP000597338">
    <property type="component" value="Unassembled WGS sequence"/>
</dbReference>
<dbReference type="InterPro" id="IPR018873">
    <property type="entry name" value="KilA-N_DNA-bd_domain"/>
</dbReference>
<organism evidence="2 3">
    <name type="scientific">Parapedobacter defluvii</name>
    <dbReference type="NCBI Taxonomy" id="2045106"/>
    <lineage>
        <taxon>Bacteria</taxon>
        <taxon>Pseudomonadati</taxon>
        <taxon>Bacteroidota</taxon>
        <taxon>Sphingobacteriia</taxon>
        <taxon>Sphingobacteriales</taxon>
        <taxon>Sphingobacteriaceae</taxon>
        <taxon>Parapedobacter</taxon>
    </lineage>
</organism>
<proteinExistence type="predicted"/>
<evidence type="ECO:0000313" key="3">
    <source>
        <dbReference type="Proteomes" id="UP000597338"/>
    </source>
</evidence>
<comment type="caution">
    <text evidence="2">The sequence shown here is derived from an EMBL/GenBank/DDBJ whole genome shotgun (WGS) entry which is preliminary data.</text>
</comment>
<protein>
    <recommendedName>
        <fullName evidence="1">KilA-N DNA-binding domain-containing protein</fullName>
    </recommendedName>
</protein>
<evidence type="ECO:0000259" key="1">
    <source>
        <dbReference type="Pfam" id="PF10543"/>
    </source>
</evidence>
<dbReference type="RefSeq" id="WP_188752765.1">
    <property type="nucleotide sequence ID" value="NZ_BMIK01000015.1"/>
</dbReference>
<name>A0ABQ1MFN1_9SPHI</name>
<accession>A0ABQ1MFN1</accession>
<dbReference type="EMBL" id="BMIK01000015">
    <property type="protein sequence ID" value="GGC39908.1"/>
    <property type="molecule type" value="Genomic_DNA"/>
</dbReference>
<reference evidence="3" key="1">
    <citation type="journal article" date="2019" name="Int. J. Syst. Evol. Microbiol.">
        <title>The Global Catalogue of Microorganisms (GCM) 10K type strain sequencing project: providing services to taxonomists for standard genome sequencing and annotation.</title>
        <authorList>
            <consortium name="The Broad Institute Genomics Platform"/>
            <consortium name="The Broad Institute Genome Sequencing Center for Infectious Disease"/>
            <person name="Wu L."/>
            <person name="Ma J."/>
        </authorList>
    </citation>
    <scope>NUCLEOTIDE SEQUENCE [LARGE SCALE GENOMIC DNA]</scope>
    <source>
        <strain evidence="3">CGMCC 1.15342</strain>
    </source>
</reference>
<gene>
    <name evidence="2" type="ORF">GCM10011386_34990</name>
</gene>
<evidence type="ECO:0000313" key="2">
    <source>
        <dbReference type="EMBL" id="GGC39908.1"/>
    </source>
</evidence>
<feature type="domain" description="KilA-N DNA-binding" evidence="1">
    <location>
        <begin position="1"/>
        <end position="43"/>
    </location>
</feature>